<evidence type="ECO:0000313" key="5">
    <source>
        <dbReference type="Proteomes" id="UP000522262"/>
    </source>
</evidence>
<evidence type="ECO:0000256" key="1">
    <source>
        <dbReference type="SAM" id="MobiDB-lite"/>
    </source>
</evidence>
<feature type="domain" description="NADPH-dependent FMN reductase-like" evidence="3">
    <location>
        <begin position="23"/>
        <end position="135"/>
    </location>
</feature>
<proteinExistence type="predicted"/>
<dbReference type="GO" id="GO:0016491">
    <property type="term" value="F:oxidoreductase activity"/>
    <property type="evidence" value="ECO:0007669"/>
    <property type="project" value="InterPro"/>
</dbReference>
<protein>
    <submittedName>
        <fullName evidence="4">Nadph-dependent fmn reductase</fullName>
    </submittedName>
</protein>
<dbReference type="InterPro" id="IPR029039">
    <property type="entry name" value="Flavoprotein-like_sf"/>
</dbReference>
<keyword evidence="5" id="KW-1185">Reference proteome</keyword>
<feature type="signal peptide" evidence="2">
    <location>
        <begin position="1"/>
        <end position="20"/>
    </location>
</feature>
<reference evidence="4 5" key="1">
    <citation type="submission" date="2020-05" db="EMBL/GenBank/DDBJ databases">
        <title>Identification and distribution of gene clusters putatively required for synthesis of sphingolipid metabolism inhibitors in phylogenetically diverse species of the filamentous fungus Fusarium.</title>
        <authorList>
            <person name="Kim H.-S."/>
            <person name="Busman M."/>
            <person name="Brown D.W."/>
            <person name="Divon H."/>
            <person name="Uhlig S."/>
            <person name="Proctor R.H."/>
        </authorList>
    </citation>
    <scope>NUCLEOTIDE SEQUENCE [LARGE SCALE GENOMIC DNA]</scope>
    <source>
        <strain evidence="4 5">NRRL 53147</strain>
    </source>
</reference>
<evidence type="ECO:0000256" key="2">
    <source>
        <dbReference type="SAM" id="SignalP"/>
    </source>
</evidence>
<keyword evidence="2" id="KW-0732">Signal</keyword>
<feature type="region of interest" description="Disordered" evidence="1">
    <location>
        <begin position="76"/>
        <end position="98"/>
    </location>
</feature>
<dbReference type="Proteomes" id="UP000522262">
    <property type="component" value="Unassembled WGS sequence"/>
</dbReference>
<dbReference type="SUPFAM" id="SSF52218">
    <property type="entry name" value="Flavoproteins"/>
    <property type="match status" value="1"/>
</dbReference>
<evidence type="ECO:0000259" key="3">
    <source>
        <dbReference type="Pfam" id="PF03358"/>
    </source>
</evidence>
<dbReference type="Pfam" id="PF03358">
    <property type="entry name" value="FMN_red"/>
    <property type="match status" value="1"/>
</dbReference>
<gene>
    <name evidence="4" type="ORF">FMEXI_2309</name>
</gene>
<dbReference type="InterPro" id="IPR005025">
    <property type="entry name" value="FMN_Rdtase-like_dom"/>
</dbReference>
<dbReference type="EMBL" id="JAAOAM010000051">
    <property type="protein sequence ID" value="KAF5553660.1"/>
    <property type="molecule type" value="Genomic_DNA"/>
</dbReference>
<organism evidence="4 5">
    <name type="scientific">Fusarium mexicanum</name>
    <dbReference type="NCBI Taxonomy" id="751941"/>
    <lineage>
        <taxon>Eukaryota</taxon>
        <taxon>Fungi</taxon>
        <taxon>Dikarya</taxon>
        <taxon>Ascomycota</taxon>
        <taxon>Pezizomycotina</taxon>
        <taxon>Sordariomycetes</taxon>
        <taxon>Hypocreomycetidae</taxon>
        <taxon>Hypocreales</taxon>
        <taxon>Nectriaceae</taxon>
        <taxon>Fusarium</taxon>
        <taxon>Fusarium fujikuroi species complex</taxon>
    </lineage>
</organism>
<dbReference type="AlphaFoldDB" id="A0A8H5N6N6"/>
<dbReference type="Gene3D" id="3.40.50.360">
    <property type="match status" value="1"/>
</dbReference>
<feature type="chain" id="PRO_5034897361" evidence="2">
    <location>
        <begin position="21"/>
        <end position="365"/>
    </location>
</feature>
<evidence type="ECO:0000313" key="4">
    <source>
        <dbReference type="EMBL" id="KAF5553660.1"/>
    </source>
</evidence>
<accession>A0A8H5N6N6</accession>
<sequence>MMANTYHCLIIRSIILRVAAATMHILGLCNGSVNGNSEILLKAALKAATATDLSISVSWIHVPTVALPRQHLPFRDDPSVIPHRNDGGEHQPRKSETDDREVVFEAIMNADAIIIASPVYSHQPAGTLKALVDAILGPYADVCMAYDLKRRQEEGDESVKDVKLDPRDFKPRVAGFIAVAGSDPKFPEQWTMALPTMQTCLYPIHSRVVDQVVLSGYASQGAVLADSGAAVERAQLLGRRVASQMGKPYDEAQYLGPEESGSCPYCHLLKIEFREGNKVVCIVCGANGILELGPGGNIRPKWEEDSTVSCLTLKGKLQHRYDVRDKMSLEKPKLASVSSAFAKWKSLEFPRVPLPSLQEKFPGRL</sequence>
<name>A0A8H5N6N6_9HYPO</name>
<comment type="caution">
    <text evidence="4">The sequence shown here is derived from an EMBL/GenBank/DDBJ whole genome shotgun (WGS) entry which is preliminary data.</text>
</comment>